<accession>A0A1I6I4Z4</accession>
<keyword evidence="1" id="KW-1133">Transmembrane helix</keyword>
<feature type="transmembrane region" description="Helical" evidence="1">
    <location>
        <begin position="53"/>
        <end position="74"/>
    </location>
</feature>
<dbReference type="EMBL" id="FOYT01000002">
    <property type="protein sequence ID" value="SFR61816.1"/>
    <property type="molecule type" value="Genomic_DNA"/>
</dbReference>
<dbReference type="RefSeq" id="WP_089808742.1">
    <property type="nucleotide sequence ID" value="NZ_FOYT01000002.1"/>
</dbReference>
<keyword evidence="3" id="KW-1185">Reference proteome</keyword>
<sequence>MTTGYGPVPIWGVVVAVGLATFGIRASFVYLFGRIDTVPARVKHALRFVPPAVFAALVVPELVVSDGSVAFAPISVSLSDLAVSVGNERLLAGIVAAAIAWVTEDVFATIVAGMGTLWVLRFLV</sequence>
<gene>
    <name evidence="2" type="ORF">SAMN04487947_2881</name>
</gene>
<dbReference type="InterPro" id="IPR008407">
    <property type="entry name" value="Brnchd-chn_aa_trnsp_AzlD"/>
</dbReference>
<feature type="transmembrane region" description="Helical" evidence="1">
    <location>
        <begin position="12"/>
        <end position="32"/>
    </location>
</feature>
<keyword evidence="1" id="KW-0472">Membrane</keyword>
<proteinExistence type="predicted"/>
<evidence type="ECO:0000256" key="1">
    <source>
        <dbReference type="SAM" id="Phobius"/>
    </source>
</evidence>
<dbReference type="AlphaFoldDB" id="A0A1I6I4Z4"/>
<dbReference type="OrthoDB" id="187711at2157"/>
<keyword evidence="1" id="KW-0812">Transmembrane</keyword>
<protein>
    <submittedName>
        <fullName evidence="2">Branched-chain amino acid transport protein</fullName>
    </submittedName>
</protein>
<dbReference type="Pfam" id="PF05437">
    <property type="entry name" value="AzlD"/>
    <property type="match status" value="1"/>
</dbReference>
<organism evidence="2 3">
    <name type="scientific">Halogeometricum rufum</name>
    <dbReference type="NCBI Taxonomy" id="553469"/>
    <lineage>
        <taxon>Archaea</taxon>
        <taxon>Methanobacteriati</taxon>
        <taxon>Methanobacteriota</taxon>
        <taxon>Stenosarchaea group</taxon>
        <taxon>Halobacteria</taxon>
        <taxon>Halobacteriales</taxon>
        <taxon>Haloferacaceae</taxon>
        <taxon>Halogeometricum</taxon>
    </lineage>
</organism>
<evidence type="ECO:0000313" key="2">
    <source>
        <dbReference type="EMBL" id="SFR61816.1"/>
    </source>
</evidence>
<name>A0A1I6I4Z4_9EURY</name>
<dbReference type="STRING" id="553469.SAMN04487947_2881"/>
<dbReference type="Proteomes" id="UP000198531">
    <property type="component" value="Unassembled WGS sequence"/>
</dbReference>
<reference evidence="3" key="1">
    <citation type="submission" date="2016-10" db="EMBL/GenBank/DDBJ databases">
        <authorList>
            <person name="Varghese N."/>
            <person name="Submissions S."/>
        </authorList>
    </citation>
    <scope>NUCLEOTIDE SEQUENCE [LARGE SCALE GENOMIC DNA]</scope>
    <source>
        <strain evidence="3">CGMCC 1.7736</strain>
    </source>
</reference>
<evidence type="ECO:0000313" key="3">
    <source>
        <dbReference type="Proteomes" id="UP000198531"/>
    </source>
</evidence>
<feature type="transmembrane region" description="Helical" evidence="1">
    <location>
        <begin position="94"/>
        <end position="120"/>
    </location>
</feature>